<evidence type="ECO:0000313" key="1">
    <source>
        <dbReference type="EMBL" id="OGE88448.1"/>
    </source>
</evidence>
<evidence type="ECO:0000313" key="2">
    <source>
        <dbReference type="Proteomes" id="UP000178377"/>
    </source>
</evidence>
<dbReference type="AlphaFoldDB" id="A0A1F5PEX5"/>
<organism evidence="1 2">
    <name type="scientific">Candidatus Doudnabacteria bacterium RIFCSPHIGHO2_01_FULL_50_11</name>
    <dbReference type="NCBI Taxonomy" id="1817828"/>
    <lineage>
        <taxon>Bacteria</taxon>
        <taxon>Candidatus Doudnaibacteriota</taxon>
    </lineage>
</organism>
<dbReference type="Gene3D" id="3.30.450.20">
    <property type="entry name" value="PAS domain"/>
    <property type="match status" value="1"/>
</dbReference>
<proteinExistence type="predicted"/>
<gene>
    <name evidence="1" type="ORF">A2722_00910</name>
</gene>
<comment type="caution">
    <text evidence="1">The sequence shown here is derived from an EMBL/GenBank/DDBJ whole genome shotgun (WGS) entry which is preliminary data.</text>
</comment>
<accession>A0A1F5PEX5</accession>
<protein>
    <recommendedName>
        <fullName evidence="3">PAS domain-containing protein</fullName>
    </recommendedName>
</protein>
<reference evidence="1 2" key="1">
    <citation type="journal article" date="2016" name="Nat. Commun.">
        <title>Thousands of microbial genomes shed light on interconnected biogeochemical processes in an aquifer system.</title>
        <authorList>
            <person name="Anantharaman K."/>
            <person name="Brown C.T."/>
            <person name="Hug L.A."/>
            <person name="Sharon I."/>
            <person name="Castelle C.J."/>
            <person name="Probst A.J."/>
            <person name="Thomas B.C."/>
            <person name="Singh A."/>
            <person name="Wilkins M.J."/>
            <person name="Karaoz U."/>
            <person name="Brodie E.L."/>
            <person name="Williams K.H."/>
            <person name="Hubbard S.S."/>
            <person name="Banfield J.F."/>
        </authorList>
    </citation>
    <scope>NUCLEOTIDE SEQUENCE [LARGE SCALE GENOMIC DNA]</scope>
</reference>
<name>A0A1F5PEX5_9BACT</name>
<dbReference type="EMBL" id="MFEO01000033">
    <property type="protein sequence ID" value="OGE88448.1"/>
    <property type="molecule type" value="Genomic_DNA"/>
</dbReference>
<dbReference type="Proteomes" id="UP000178377">
    <property type="component" value="Unassembled WGS sequence"/>
</dbReference>
<dbReference type="STRING" id="1817828.A2722_00910"/>
<sequence>MDTHQHHQDIIDRVSEQLKDVLGSSEQGIYIYLDDVHKACNKKFASLLGYASPKEWAQTEGNFPDRFADHGSQEALVSAYGKAMERMVASTIKISWKKKAGGTVETIVILVPIEFEGHLLALHFVTD</sequence>
<evidence type="ECO:0008006" key="3">
    <source>
        <dbReference type="Google" id="ProtNLM"/>
    </source>
</evidence>